<organism evidence="1 2">
    <name type="scientific">Nocardia iowensis</name>
    <dbReference type="NCBI Taxonomy" id="204891"/>
    <lineage>
        <taxon>Bacteria</taxon>
        <taxon>Bacillati</taxon>
        <taxon>Actinomycetota</taxon>
        <taxon>Actinomycetes</taxon>
        <taxon>Mycobacteriales</taxon>
        <taxon>Nocardiaceae</taxon>
        <taxon>Nocardia</taxon>
    </lineage>
</organism>
<sequence length="70" mass="7714">MSSARGETPDATTILRRWEDSGAVWRVISRRPSQVTVALYECTGGQEVDRLASDDPTLLDFIGDRASSED</sequence>
<dbReference type="RefSeq" id="WP_218468932.1">
    <property type="nucleotide sequence ID" value="NZ_BAABJN010000008.1"/>
</dbReference>
<accession>A0ABX8REM1</accession>
<dbReference type="Proteomes" id="UP000694257">
    <property type="component" value="Chromosome"/>
</dbReference>
<name>A0ABX8REM1_NOCIO</name>
<evidence type="ECO:0000313" key="2">
    <source>
        <dbReference type="Proteomes" id="UP000694257"/>
    </source>
</evidence>
<protein>
    <submittedName>
        <fullName evidence="1">Uncharacterized protein</fullName>
    </submittedName>
</protein>
<gene>
    <name evidence="1" type="ORF">KV110_20685</name>
</gene>
<proteinExistence type="predicted"/>
<reference evidence="1 2" key="1">
    <citation type="submission" date="2021-07" db="EMBL/GenBank/DDBJ databases">
        <title>Whole Genome Sequence of Nocardia Iowensis.</title>
        <authorList>
            <person name="Lamm A."/>
            <person name="Collins-Fairclough A.M."/>
            <person name="Bunk B."/>
            <person name="Sproer C."/>
        </authorList>
    </citation>
    <scope>NUCLEOTIDE SEQUENCE [LARGE SCALE GENOMIC DNA]</scope>
    <source>
        <strain evidence="1 2">NRRL 5646</strain>
    </source>
</reference>
<dbReference type="EMBL" id="CP078145">
    <property type="protein sequence ID" value="QXN88048.1"/>
    <property type="molecule type" value="Genomic_DNA"/>
</dbReference>
<keyword evidence="2" id="KW-1185">Reference proteome</keyword>
<evidence type="ECO:0000313" key="1">
    <source>
        <dbReference type="EMBL" id="QXN88048.1"/>
    </source>
</evidence>